<proteinExistence type="predicted"/>
<dbReference type="EMBL" id="MG887764">
    <property type="protein sequence ID" value="AYP71817.1"/>
    <property type="molecule type" value="Genomic_RNA"/>
</dbReference>
<dbReference type="InterPro" id="IPR048728">
    <property type="entry name" value="CP_partitivirus"/>
</dbReference>
<accession>A0A3G3C4P1</accession>
<evidence type="ECO:0000313" key="2">
    <source>
        <dbReference type="EMBL" id="AYP71817.1"/>
    </source>
</evidence>
<protein>
    <submittedName>
        <fullName evidence="2">Capsid protein</fullName>
    </submittedName>
</protein>
<dbReference type="Pfam" id="PF20895">
    <property type="entry name" value="PsV_CP"/>
    <property type="match status" value="1"/>
</dbReference>
<feature type="region of interest" description="Disordered" evidence="1">
    <location>
        <begin position="1"/>
        <end position="53"/>
    </location>
</feature>
<reference evidence="2" key="1">
    <citation type="journal article" date="2019" name="Virus Res.">
        <title>The mycovirome of a fungal collection from the sea cucumber Holothuria polii.</title>
        <authorList>
            <person name="Nerva L."/>
            <person name="Forgia M."/>
            <person name="Ciuffo M."/>
            <person name="Chitarra W."/>
            <person name="Chiapello M."/>
            <person name="Vallino M."/>
            <person name="Varese G.C."/>
            <person name="Turina M."/>
        </authorList>
    </citation>
    <scope>NUCLEOTIDE SEQUENCE</scope>
    <source>
        <strain evidence="2">MUT1097</strain>
    </source>
</reference>
<name>A0A3G3C4P1_9VIRU</name>
<evidence type="ECO:0000256" key="1">
    <source>
        <dbReference type="SAM" id="MobiDB-lite"/>
    </source>
</evidence>
<feature type="compositionally biased region" description="Polar residues" evidence="1">
    <location>
        <begin position="1"/>
        <end position="14"/>
    </location>
</feature>
<organism evidence="2">
    <name type="scientific">Penicillium brevicompactum partitivirus 1</name>
    <dbReference type="NCBI Taxonomy" id="2485917"/>
    <lineage>
        <taxon>Viruses</taxon>
        <taxon>Riboviria</taxon>
        <taxon>Orthornavirae</taxon>
        <taxon>Pisuviricota</taxon>
        <taxon>Duplopiviricetes</taxon>
        <taxon>Durnavirales</taxon>
        <taxon>Partitiviridae</taxon>
    </lineage>
</organism>
<sequence length="433" mass="47105">MSSIAPTDSVSSAGKRSKPGKRERNAARSLVSESGGKPASLSKAAAFAKGSSDPVPMPGKFPVIFQTGAGEPTRDQEFAIPVDKLTPLFGVVQDKYRRNPRYAEFRAHSEFNDGTFGVHLSVSSLLRLAQQLVHAHVNMGLPQGDFAPLASSDIRIPSALASVVNQFGEFSSPSIGTRFLLRDYESTVQRVVFLADRIWTNGGTLSEFQRSWLPMSNSDGNFKTIMAGHLLSFLEGADLSILPTVLEDAVMSGEVPDAWEEIKGALGGPPIEANDVRRDRFDFIFKSYADVGQFTTSWTTPEATAVLTELGLSWPQPSAGHLNWQYSTKQRFSFLADSWAKLSAAYSQFFELSTGLATRQAATGSHAQMVEVKTVEGVTVLKTFIALSAPEFSLAACFPPACVFVGGISRRVVITTSLNVQQRATEFCQMDWR</sequence>